<dbReference type="Gene3D" id="3.40.50.1820">
    <property type="entry name" value="alpha/beta hydrolase"/>
    <property type="match status" value="1"/>
</dbReference>
<dbReference type="PANTHER" id="PTHR11757:SF19">
    <property type="entry name" value="PROLYL ENDOPEPTIDASE-LIKE"/>
    <property type="match status" value="1"/>
</dbReference>
<dbReference type="AlphaFoldDB" id="A0A376E7L1"/>
<dbReference type="InterPro" id="IPR008490">
    <property type="entry name" value="Transposase_InsH_N"/>
</dbReference>
<dbReference type="Gene3D" id="2.130.10.120">
    <property type="entry name" value="Prolyl oligopeptidase, N-terminal domain"/>
    <property type="match status" value="1"/>
</dbReference>
<dbReference type="EC" id="3.4.21.83" evidence="8"/>
<sequence length="1011" mass="115242">MMTKFYLGLLIMSASTIQSQKFPALKAPIAEKQAHIREIHGDKVNDPYYWMIDYFKKGKDSTKVVDYLKAENTYWEGMMKDTEPFREKLFQEMKARIKEKDESVPVFDNGYFYYTRTEAGKQYFKYCRKKGSLTAPEEILLDVDQLAEGHPYYNATGFSISPDNSKLVYGVDDVSRRQYTLFLKDLKTGKTIDLGIKNTEGSAEWANDNKTIFYTENNPVTLLSEKIKKHTLGTDPGKDVTVYEEKDHTNYISVYKSKNQKFILIYSGATTSSETRYLNADDPNGTFKVFQPRMKNVLYSITPLEDKFLIRTNKDALNFKIAETPLDKTGVENWKDFIPHRSDVLMQSVSAFKNYLVFSERQNGLTQLVIYDRKTAKKEALTFDEPAYTISSLENPEYNTDNFRFGYTSMITPVSQFEQNLKTGKRTLLKQQEVLGGYAKDEYTTERLFATAKDGTKIPISIVYKKGFKKDGNSPLLLYAYGSYGSSMDAAFSSTRLSLLNRGFAFAIAHIRGGQEMGRQWYEDGKMMKKKNTFTDFIDAGEYLVKEKYTSPKHLYAQGGSAGGLLMGAVANMSPNLWNGMISQVPFVDVVNTMCLLHNSNIVKNSLCCDVFLVNLYMQGRKNFTPQLFYELSLDRLVPMDNFYRKISFELDFQFLYSSTKKYYGTEGHQSIDPVVFFKILLVGYLNNINSDRALLRFCSNCLDVRLFLGYDLDEELPWHSTISRTRGLLGEDVFLQLFRKILSLCIEKGMVRGKRQAVDSAFIKANASMDSLEEKEVLDDASAFVNELEENSEYKVTTTRKKLVNQHHSWKEEAYKGMPGNTKSERKDEDGNAIRPKFLSNHTHYSPTDPDAKISVKPGKARQLNYSGQVSVDDAYHVITGACGSTSGSKDSAIFNEIMDQTLANFKENHLQPDEILADAGYSSGESLSYCQKRGINAFIPNFGQYKSHRDGFVFNQSENRYECTKEGGNKAFLPFKKKRLILKATEKKSTEAAKKIVGNAHLERFVVVK</sequence>
<comment type="similarity">
    <text evidence="1">Belongs to the peptidase S9A family.</text>
</comment>
<protein>
    <submittedName>
        <fullName evidence="8">Protease 2</fullName>
        <ecNumber evidence="8">3.4.21.83</ecNumber>
    </submittedName>
</protein>
<dbReference type="InterPro" id="IPR029058">
    <property type="entry name" value="AB_hydrolase_fold"/>
</dbReference>
<dbReference type="Pfam" id="PF00326">
    <property type="entry name" value="Peptidase_S9"/>
    <property type="match status" value="1"/>
</dbReference>
<keyword evidence="2 8" id="KW-0645">Protease</keyword>
<dbReference type="GO" id="GO:0006508">
    <property type="term" value="P:proteolysis"/>
    <property type="evidence" value="ECO:0007669"/>
    <property type="project" value="UniProtKB-KW"/>
</dbReference>
<evidence type="ECO:0000256" key="2">
    <source>
        <dbReference type="ARBA" id="ARBA00022670"/>
    </source>
</evidence>
<feature type="domain" description="Peptidase S9 prolyl oligopeptidase catalytic" evidence="5">
    <location>
        <begin position="492"/>
        <end position="595"/>
    </location>
</feature>
<dbReference type="PRINTS" id="PR00862">
    <property type="entry name" value="PROLIGOPTASE"/>
</dbReference>
<feature type="domain" description="Transposase InsH N-terminal" evidence="7">
    <location>
        <begin position="633"/>
        <end position="727"/>
    </location>
</feature>
<dbReference type="PROSITE" id="PS00708">
    <property type="entry name" value="PRO_ENDOPEP_SER"/>
    <property type="match status" value="1"/>
</dbReference>
<dbReference type="Proteomes" id="UP000255224">
    <property type="component" value="Unassembled WGS sequence"/>
</dbReference>
<organism evidence="8 9">
    <name type="scientific">Chryseobacterium carnipullorum</name>
    <dbReference type="NCBI Taxonomy" id="1124835"/>
    <lineage>
        <taxon>Bacteria</taxon>
        <taxon>Pseudomonadati</taxon>
        <taxon>Bacteroidota</taxon>
        <taxon>Flavobacteriia</taxon>
        <taxon>Flavobacteriales</taxon>
        <taxon>Weeksellaceae</taxon>
        <taxon>Chryseobacterium group</taxon>
        <taxon>Chryseobacterium</taxon>
    </lineage>
</organism>
<evidence type="ECO:0000256" key="1">
    <source>
        <dbReference type="ARBA" id="ARBA00005228"/>
    </source>
</evidence>
<dbReference type="SUPFAM" id="SSF50993">
    <property type="entry name" value="Peptidase/esterase 'gauge' domain"/>
    <property type="match status" value="1"/>
</dbReference>
<name>A0A376E7L1_CHRCU</name>
<accession>A0A376E7L1</accession>
<keyword evidence="3 8" id="KW-0378">Hydrolase</keyword>
<evidence type="ECO:0000256" key="3">
    <source>
        <dbReference type="ARBA" id="ARBA00022801"/>
    </source>
</evidence>
<dbReference type="EMBL" id="UFVQ01000003">
    <property type="protein sequence ID" value="STD03881.1"/>
    <property type="molecule type" value="Genomic_DNA"/>
</dbReference>
<reference evidence="8 9" key="1">
    <citation type="submission" date="2018-06" db="EMBL/GenBank/DDBJ databases">
        <authorList>
            <consortium name="Pathogen Informatics"/>
            <person name="Doyle S."/>
        </authorList>
    </citation>
    <scope>NUCLEOTIDE SEQUENCE [LARGE SCALE GENOMIC DNA]</scope>
    <source>
        <strain evidence="8 9">NCTC13533</strain>
    </source>
</reference>
<dbReference type="GO" id="GO:0004252">
    <property type="term" value="F:serine-type endopeptidase activity"/>
    <property type="evidence" value="ECO:0007669"/>
    <property type="project" value="UniProtKB-EC"/>
</dbReference>
<dbReference type="InterPro" id="IPR023302">
    <property type="entry name" value="Pept_S9A_N"/>
</dbReference>
<feature type="domain" description="Peptidase S9A N-terminal" evidence="6">
    <location>
        <begin position="29"/>
        <end position="432"/>
    </location>
</feature>
<evidence type="ECO:0000313" key="9">
    <source>
        <dbReference type="Proteomes" id="UP000255224"/>
    </source>
</evidence>
<dbReference type="STRING" id="297244.SAMN05421639_102347"/>
<dbReference type="Pfam" id="PF05598">
    <property type="entry name" value="DUF772"/>
    <property type="match status" value="1"/>
</dbReference>
<dbReference type="InterPro" id="IPR002471">
    <property type="entry name" value="Pept_S9_AS"/>
</dbReference>
<dbReference type="InterPro" id="IPR051543">
    <property type="entry name" value="Serine_Peptidase_S9A"/>
</dbReference>
<dbReference type="Pfam" id="PF02897">
    <property type="entry name" value="Peptidase_S9_N"/>
    <property type="match status" value="1"/>
</dbReference>
<dbReference type="PANTHER" id="PTHR11757">
    <property type="entry name" value="PROTEASE FAMILY S9A OLIGOPEPTIDASE"/>
    <property type="match status" value="1"/>
</dbReference>
<evidence type="ECO:0000259" key="5">
    <source>
        <dbReference type="Pfam" id="PF00326"/>
    </source>
</evidence>
<evidence type="ECO:0000259" key="6">
    <source>
        <dbReference type="Pfam" id="PF02897"/>
    </source>
</evidence>
<evidence type="ECO:0000259" key="7">
    <source>
        <dbReference type="Pfam" id="PF05598"/>
    </source>
</evidence>
<gene>
    <name evidence="8" type="primary">ptrB_1</name>
    <name evidence="8" type="ORF">NCTC13533_03533</name>
</gene>
<proteinExistence type="inferred from homology"/>
<evidence type="ECO:0000313" key="8">
    <source>
        <dbReference type="EMBL" id="STD03881.1"/>
    </source>
</evidence>
<dbReference type="SUPFAM" id="SSF53474">
    <property type="entry name" value="alpha/beta-Hydrolases"/>
    <property type="match status" value="1"/>
</dbReference>
<evidence type="ECO:0000256" key="4">
    <source>
        <dbReference type="ARBA" id="ARBA00022825"/>
    </source>
</evidence>
<keyword evidence="4" id="KW-0720">Serine protease</keyword>
<dbReference type="InterPro" id="IPR002470">
    <property type="entry name" value="Peptidase_S9A"/>
</dbReference>
<dbReference type="InterPro" id="IPR001375">
    <property type="entry name" value="Peptidase_S9_cat"/>
</dbReference>